<reference evidence="1" key="1">
    <citation type="journal article" date="2019" name="Sci. Rep.">
        <title>Draft genome of Tanacetum cinerariifolium, the natural source of mosquito coil.</title>
        <authorList>
            <person name="Yamashiro T."/>
            <person name="Shiraishi A."/>
            <person name="Satake H."/>
            <person name="Nakayama K."/>
        </authorList>
    </citation>
    <scope>NUCLEOTIDE SEQUENCE</scope>
</reference>
<comment type="caution">
    <text evidence="1">The sequence shown here is derived from an EMBL/GenBank/DDBJ whole genome shotgun (WGS) entry which is preliminary data.</text>
</comment>
<protein>
    <submittedName>
        <fullName evidence="1">Uncharacterized protein</fullName>
    </submittedName>
</protein>
<accession>A0A699HDJ3</accession>
<sequence length="178" mass="19968">MSNIIRHNKEANLEAFQVDLLSFSSIIRFKESIKQWLLQEGIVEEPEGKEGKEEKERKSLQTLTSLQIVIADEVKNMAIGINYLDVYMRQGVVHHGAPLLPDQTSPLLFTPELILLDDIAVPVPLSVDPIVTTSVIFKGLIAEVLVRNCFKVGPGHIVLYHTAAYRVRSVGILDQFNH</sequence>
<gene>
    <name evidence="1" type="ORF">Tci_359936</name>
</gene>
<organism evidence="1">
    <name type="scientific">Tanacetum cinerariifolium</name>
    <name type="common">Dalmatian daisy</name>
    <name type="synonym">Chrysanthemum cinerariifolium</name>
    <dbReference type="NCBI Taxonomy" id="118510"/>
    <lineage>
        <taxon>Eukaryota</taxon>
        <taxon>Viridiplantae</taxon>
        <taxon>Streptophyta</taxon>
        <taxon>Embryophyta</taxon>
        <taxon>Tracheophyta</taxon>
        <taxon>Spermatophyta</taxon>
        <taxon>Magnoliopsida</taxon>
        <taxon>eudicotyledons</taxon>
        <taxon>Gunneridae</taxon>
        <taxon>Pentapetalae</taxon>
        <taxon>asterids</taxon>
        <taxon>campanulids</taxon>
        <taxon>Asterales</taxon>
        <taxon>Asteraceae</taxon>
        <taxon>Asteroideae</taxon>
        <taxon>Anthemideae</taxon>
        <taxon>Anthemidinae</taxon>
        <taxon>Tanacetum</taxon>
    </lineage>
</organism>
<evidence type="ECO:0000313" key="1">
    <source>
        <dbReference type="EMBL" id="GEX87961.1"/>
    </source>
</evidence>
<name>A0A699HDJ3_TANCI</name>
<dbReference type="AlphaFoldDB" id="A0A699HDJ3"/>
<dbReference type="EMBL" id="BKCJ010136259">
    <property type="protein sequence ID" value="GEX87961.1"/>
    <property type="molecule type" value="Genomic_DNA"/>
</dbReference>
<proteinExistence type="predicted"/>